<dbReference type="InterPro" id="IPR036188">
    <property type="entry name" value="FAD/NAD-bd_sf"/>
</dbReference>
<proteinExistence type="predicted"/>
<dbReference type="EMBL" id="LGUT01002772">
    <property type="protein sequence ID" value="KOG86531.1"/>
    <property type="molecule type" value="Genomic_DNA"/>
</dbReference>
<feature type="non-terminal residue" evidence="2">
    <location>
        <position position="1"/>
    </location>
</feature>
<evidence type="ECO:0000259" key="1">
    <source>
        <dbReference type="Pfam" id="PF01593"/>
    </source>
</evidence>
<dbReference type="Proteomes" id="UP000037020">
    <property type="component" value="Unassembled WGS sequence"/>
</dbReference>
<keyword evidence="3" id="KW-1185">Reference proteome</keyword>
<reference evidence="2 3" key="1">
    <citation type="submission" date="2015-07" db="EMBL/GenBank/DDBJ databases">
        <authorList>
            <person name="Ju K.-S."/>
            <person name="Doroghazi J.R."/>
            <person name="Metcalf W.W."/>
        </authorList>
    </citation>
    <scope>NUCLEOTIDE SEQUENCE [LARGE SCALE GENOMIC DNA]</scope>
    <source>
        <strain evidence="2 3">NRRL B-3589</strain>
    </source>
</reference>
<dbReference type="PANTHER" id="PTHR42923:SF46">
    <property type="entry name" value="AMINE OXIDASE"/>
    <property type="match status" value="1"/>
</dbReference>
<dbReference type="Gene3D" id="3.50.50.60">
    <property type="entry name" value="FAD/NAD(P)-binding domain"/>
    <property type="match status" value="2"/>
</dbReference>
<feature type="domain" description="Amine oxidase" evidence="1">
    <location>
        <begin position="8"/>
        <end position="504"/>
    </location>
</feature>
<dbReference type="PANTHER" id="PTHR42923">
    <property type="entry name" value="PROTOPORPHYRINOGEN OXIDASE"/>
    <property type="match status" value="1"/>
</dbReference>
<protein>
    <recommendedName>
        <fullName evidence="1">Amine oxidase domain-containing protein</fullName>
    </recommendedName>
</protein>
<dbReference type="InterPro" id="IPR050464">
    <property type="entry name" value="Zeta_carotene_desat/Oxidored"/>
</dbReference>
<dbReference type="InterPro" id="IPR002937">
    <property type="entry name" value="Amino_oxidase"/>
</dbReference>
<comment type="caution">
    <text evidence="2">The sequence shown here is derived from an EMBL/GenBank/DDBJ whole genome shotgun (WGS) entry which is preliminary data.</text>
</comment>
<organism evidence="2 3">
    <name type="scientific">Streptomyces varsoviensis</name>
    <dbReference type="NCBI Taxonomy" id="67373"/>
    <lineage>
        <taxon>Bacteria</taxon>
        <taxon>Bacillati</taxon>
        <taxon>Actinomycetota</taxon>
        <taxon>Actinomycetes</taxon>
        <taxon>Kitasatosporales</taxon>
        <taxon>Streptomycetaceae</taxon>
        <taxon>Streptomyces</taxon>
    </lineage>
</organism>
<sequence>AVFGAGPAGLTTAHELAERGFEVTVYERRDVLGGKARSIPVPGTGTRGRRDLPGEHGHRGVFGFYHNLPDTLRRIPYAGQPNGVHDNLVQATWNQFARSGGRQAIDVPGTPIGSGTLDPEALIQLIAGLGEELFHLPVWEAALFARKMVILLTSGEERRFGQWEHVNWWKFIEADGKSLDYRRIFGGGVQLIQALKPTSASARTGGQGGGAIIWDLLQLGSDGPNDRVFNAPTSEAWIDPWEARLRSLDVEFRTGHSVESLTYSGGRITGATVRTADGARVPVEADHYVVAVPVDRAVPLWSPALQAADPSLARTKKLNTTWSHGIVYYLSRPVPVVHGHVAYPDSPWSLVSISQSQFWREEFADTWGDGQSRDSFSVVVSNWDEPGALYGRTARRCTPQQIAAEVWAQMKQALNRPGRARLTDDNLRRWFLDPAIAPGPGGELTNDEPYLLNDAGSWQYRPEVTTAVPNLFLAADYVRQYSNVDFSSMEAANEAGRRAANAVLDAAGDSSDRVRLFERYEPKELDAAKKLDTDRYRLGLPHILDF</sequence>
<dbReference type="Pfam" id="PF01593">
    <property type="entry name" value="Amino_oxidase"/>
    <property type="match status" value="1"/>
</dbReference>
<name>A0ABR5J026_9ACTN</name>
<gene>
    <name evidence="2" type="ORF">ADK38_30495</name>
</gene>
<dbReference type="SUPFAM" id="SSF51905">
    <property type="entry name" value="FAD/NAD(P)-binding domain"/>
    <property type="match status" value="1"/>
</dbReference>
<evidence type="ECO:0000313" key="3">
    <source>
        <dbReference type="Proteomes" id="UP000037020"/>
    </source>
</evidence>
<evidence type="ECO:0000313" key="2">
    <source>
        <dbReference type="EMBL" id="KOG86531.1"/>
    </source>
</evidence>
<accession>A0ABR5J026</accession>